<evidence type="ECO:0000313" key="3">
    <source>
        <dbReference type="Proteomes" id="UP000248012"/>
    </source>
</evidence>
<evidence type="ECO:0000313" key="2">
    <source>
        <dbReference type="EMBL" id="PYC48872.1"/>
    </source>
</evidence>
<feature type="region of interest" description="Disordered" evidence="1">
    <location>
        <begin position="47"/>
        <end position="67"/>
    </location>
</feature>
<sequence length="67" mass="6858">MAWLGDGFMTVLGAVARRFPAGTGGGNTLILRLIDWDVQRRLGALAAGADPRSGPGIPPLGRSGALD</sequence>
<proteinExistence type="predicted"/>
<dbReference type="RefSeq" id="WP_110794451.1">
    <property type="nucleotide sequence ID" value="NZ_KZ826481.1"/>
</dbReference>
<evidence type="ECO:0000256" key="1">
    <source>
        <dbReference type="SAM" id="MobiDB-lite"/>
    </source>
</evidence>
<gene>
    <name evidence="2" type="ORF">DI396_01950</name>
</gene>
<reference evidence="2 3" key="1">
    <citation type="submission" date="2018-05" db="EMBL/GenBank/DDBJ databases">
        <title>Oceanovita maritima gen. nov., sp. nov., a marine bacterium in the family Rhodobacteraceae isolated from surface seawater of Lundu port Xiamen, China.</title>
        <authorList>
            <person name="Hetharua B.H."/>
            <person name="Min D."/>
            <person name="Liao H."/>
            <person name="Tian Y."/>
        </authorList>
    </citation>
    <scope>NUCLEOTIDE SEQUENCE [LARGE SCALE GENOMIC DNA]</scope>
    <source>
        <strain evidence="2 3">FSX-11</strain>
    </source>
</reference>
<protein>
    <submittedName>
        <fullName evidence="2">Uncharacterized protein</fullName>
    </submittedName>
</protein>
<comment type="caution">
    <text evidence="2">The sequence shown here is derived from an EMBL/GenBank/DDBJ whole genome shotgun (WGS) entry which is preliminary data.</text>
</comment>
<organism evidence="2 3">
    <name type="scientific">Litorivita pollutaquae</name>
    <dbReference type="NCBI Taxonomy" id="2200892"/>
    <lineage>
        <taxon>Bacteria</taxon>
        <taxon>Pseudomonadati</taxon>
        <taxon>Pseudomonadota</taxon>
        <taxon>Alphaproteobacteria</taxon>
        <taxon>Rhodobacterales</taxon>
        <taxon>Paracoccaceae</taxon>
        <taxon>Litorivita</taxon>
    </lineage>
</organism>
<keyword evidence="3" id="KW-1185">Reference proteome</keyword>
<accession>A0A2V4N4M6</accession>
<dbReference type="AlphaFoldDB" id="A0A2V4N4M6"/>
<name>A0A2V4N4M6_9RHOB</name>
<dbReference type="Proteomes" id="UP000248012">
    <property type="component" value="Unassembled WGS sequence"/>
</dbReference>
<dbReference type="EMBL" id="QFVT01000002">
    <property type="protein sequence ID" value="PYC48872.1"/>
    <property type="molecule type" value="Genomic_DNA"/>
</dbReference>